<keyword evidence="7" id="KW-0067">ATP-binding</keyword>
<keyword evidence="11" id="KW-0812">Transmembrane</keyword>
<dbReference type="InterPro" id="IPR003594">
    <property type="entry name" value="HATPase_dom"/>
</dbReference>
<dbReference type="AlphaFoldDB" id="A0A543NJ30"/>
<feature type="region of interest" description="Disordered" evidence="10">
    <location>
        <begin position="394"/>
        <end position="413"/>
    </location>
</feature>
<dbReference type="Gene3D" id="1.20.5.1930">
    <property type="match status" value="1"/>
</dbReference>
<keyword evidence="11" id="KW-0472">Membrane</keyword>
<proteinExistence type="predicted"/>
<accession>A0A543NJ30</accession>
<dbReference type="GO" id="GO:0016020">
    <property type="term" value="C:membrane"/>
    <property type="evidence" value="ECO:0007669"/>
    <property type="project" value="InterPro"/>
</dbReference>
<evidence type="ECO:0000256" key="5">
    <source>
        <dbReference type="ARBA" id="ARBA00022741"/>
    </source>
</evidence>
<organism evidence="14 15">
    <name type="scientific">Haloactinospora alba</name>
    <dbReference type="NCBI Taxonomy" id="405555"/>
    <lineage>
        <taxon>Bacteria</taxon>
        <taxon>Bacillati</taxon>
        <taxon>Actinomycetota</taxon>
        <taxon>Actinomycetes</taxon>
        <taxon>Streptosporangiales</taxon>
        <taxon>Nocardiopsidaceae</taxon>
        <taxon>Haloactinospora</taxon>
    </lineage>
</organism>
<dbReference type="Pfam" id="PF07730">
    <property type="entry name" value="HisKA_3"/>
    <property type="match status" value="1"/>
</dbReference>
<evidence type="ECO:0000256" key="10">
    <source>
        <dbReference type="SAM" id="MobiDB-lite"/>
    </source>
</evidence>
<comment type="caution">
    <text evidence="14">The sequence shown here is derived from an EMBL/GenBank/DDBJ whole genome shotgun (WGS) entry which is preliminary data.</text>
</comment>
<dbReference type="GO" id="GO:0005524">
    <property type="term" value="F:ATP binding"/>
    <property type="evidence" value="ECO:0007669"/>
    <property type="project" value="UniProtKB-KW"/>
</dbReference>
<reference evidence="14 15" key="1">
    <citation type="submission" date="2019-06" db="EMBL/GenBank/DDBJ databases">
        <title>Sequencing the genomes of 1000 actinobacteria strains.</title>
        <authorList>
            <person name="Klenk H.-P."/>
        </authorList>
    </citation>
    <scope>NUCLEOTIDE SEQUENCE [LARGE SCALE GENOMIC DNA]</scope>
    <source>
        <strain evidence="14 15">DSM 45015</strain>
    </source>
</reference>
<evidence type="ECO:0000256" key="8">
    <source>
        <dbReference type="ARBA" id="ARBA00023012"/>
    </source>
</evidence>
<feature type="transmembrane region" description="Helical" evidence="11">
    <location>
        <begin position="139"/>
        <end position="162"/>
    </location>
</feature>
<keyword evidence="4" id="KW-0808">Transferase</keyword>
<dbReference type="InterPro" id="IPR036890">
    <property type="entry name" value="HATPase_C_sf"/>
</dbReference>
<dbReference type="SUPFAM" id="SSF55874">
    <property type="entry name" value="ATPase domain of HSP90 chaperone/DNA topoisomerase II/histidine kinase"/>
    <property type="match status" value="1"/>
</dbReference>
<protein>
    <recommendedName>
        <fullName evidence="2">histidine kinase</fullName>
        <ecNumber evidence="2">2.7.13.3</ecNumber>
    </recommendedName>
</protein>
<evidence type="ECO:0000256" key="1">
    <source>
        <dbReference type="ARBA" id="ARBA00000085"/>
    </source>
</evidence>
<evidence type="ECO:0000256" key="6">
    <source>
        <dbReference type="ARBA" id="ARBA00022777"/>
    </source>
</evidence>
<dbReference type="InterPro" id="IPR050482">
    <property type="entry name" value="Sensor_HK_TwoCompSys"/>
</dbReference>
<name>A0A543NJ30_9ACTN</name>
<keyword evidence="3" id="KW-0597">Phosphoprotein</keyword>
<feature type="region of interest" description="Disordered" evidence="10">
    <location>
        <begin position="344"/>
        <end position="364"/>
    </location>
</feature>
<keyword evidence="6 14" id="KW-0418">Kinase</keyword>
<keyword evidence="11" id="KW-1133">Transmembrane helix</keyword>
<dbReference type="Proteomes" id="UP000317422">
    <property type="component" value="Unassembled WGS sequence"/>
</dbReference>
<gene>
    <name evidence="14" type="ORF">FHX37_1769</name>
</gene>
<dbReference type="GO" id="GO:0046983">
    <property type="term" value="F:protein dimerization activity"/>
    <property type="evidence" value="ECO:0007669"/>
    <property type="project" value="InterPro"/>
</dbReference>
<evidence type="ECO:0000313" key="15">
    <source>
        <dbReference type="Proteomes" id="UP000317422"/>
    </source>
</evidence>
<feature type="transmembrane region" description="Helical" evidence="11">
    <location>
        <begin position="12"/>
        <end position="32"/>
    </location>
</feature>
<keyword evidence="5" id="KW-0547">Nucleotide-binding</keyword>
<feature type="domain" description="Histidine kinase/HSP90-like ATPase" evidence="12">
    <location>
        <begin position="303"/>
        <end position="397"/>
    </location>
</feature>
<dbReference type="Pfam" id="PF02518">
    <property type="entry name" value="HATPase_c"/>
    <property type="match status" value="1"/>
</dbReference>
<keyword evidence="9" id="KW-0175">Coiled coil</keyword>
<evidence type="ECO:0000313" key="14">
    <source>
        <dbReference type="EMBL" id="TQN31848.1"/>
    </source>
</evidence>
<dbReference type="CDD" id="cd16917">
    <property type="entry name" value="HATPase_UhpB-NarQ-NarX-like"/>
    <property type="match status" value="1"/>
</dbReference>
<dbReference type="EC" id="2.7.13.3" evidence="2"/>
<sequence length="413" mass="44050">MWGRWWGRRHRIVDWVAACAYFPFVALFNFPSPSGVLSYLVQGAPPGIPTQLVMIVLFGIALPGLVSWAILLRRRNPGPLLVLAAVLMVATANFVPSVIALYSYAAWYSDARRLSGWTGVLAALFVVFYGIGPSNTAAGAALFIVFMGTLTIALPLVAGLWVGTRRQLIANLQERAQRLEREQHLMANRAIVAERTRIAREMHDVVAHRVSMMVLHAGGLEISASDRATADTASLIRSTGREALSELRGILGVLRDENSTEAPTAPQPVLDDIERLLDEWRAAGMSVEKQVTGTPCSFAAQVERTAYRVVQEALTNAGKHAPGAPVAVRLDYGSEDLEIVVSNEPSAGEGSGRGSPPPSSGFGLTGLRERVALVGGTLAAGADPDGGWRIRAVLPAAPAADQDTTTSNDDGGE</sequence>
<feature type="domain" description="Signal transduction histidine kinase subgroup 3 dimerisation and phosphoacceptor" evidence="13">
    <location>
        <begin position="194"/>
        <end position="257"/>
    </location>
</feature>
<comment type="catalytic activity">
    <reaction evidence="1">
        <text>ATP + protein L-histidine = ADP + protein N-phospho-L-histidine.</text>
        <dbReference type="EC" id="2.7.13.3"/>
    </reaction>
</comment>
<evidence type="ECO:0000259" key="12">
    <source>
        <dbReference type="Pfam" id="PF02518"/>
    </source>
</evidence>
<evidence type="ECO:0000259" key="13">
    <source>
        <dbReference type="Pfam" id="PF07730"/>
    </source>
</evidence>
<evidence type="ECO:0000256" key="3">
    <source>
        <dbReference type="ARBA" id="ARBA00022553"/>
    </source>
</evidence>
<dbReference type="Gene3D" id="3.30.565.10">
    <property type="entry name" value="Histidine kinase-like ATPase, C-terminal domain"/>
    <property type="match status" value="1"/>
</dbReference>
<evidence type="ECO:0000256" key="4">
    <source>
        <dbReference type="ARBA" id="ARBA00022679"/>
    </source>
</evidence>
<feature type="compositionally biased region" description="Polar residues" evidence="10">
    <location>
        <begin position="402"/>
        <end position="413"/>
    </location>
</feature>
<feature type="transmembrane region" description="Helical" evidence="11">
    <location>
        <begin position="114"/>
        <end position="132"/>
    </location>
</feature>
<keyword evidence="15" id="KW-1185">Reference proteome</keyword>
<feature type="transmembrane region" description="Helical" evidence="11">
    <location>
        <begin position="79"/>
        <end position="102"/>
    </location>
</feature>
<dbReference type="PANTHER" id="PTHR24421:SF10">
    <property type="entry name" value="NITRATE_NITRITE SENSOR PROTEIN NARQ"/>
    <property type="match status" value="1"/>
</dbReference>
<dbReference type="PANTHER" id="PTHR24421">
    <property type="entry name" value="NITRATE/NITRITE SENSOR PROTEIN NARX-RELATED"/>
    <property type="match status" value="1"/>
</dbReference>
<feature type="transmembrane region" description="Helical" evidence="11">
    <location>
        <begin position="52"/>
        <end position="72"/>
    </location>
</feature>
<evidence type="ECO:0000256" key="9">
    <source>
        <dbReference type="SAM" id="Coils"/>
    </source>
</evidence>
<keyword evidence="8" id="KW-0902">Two-component regulatory system</keyword>
<evidence type="ECO:0000256" key="11">
    <source>
        <dbReference type="SAM" id="Phobius"/>
    </source>
</evidence>
<evidence type="ECO:0000256" key="2">
    <source>
        <dbReference type="ARBA" id="ARBA00012438"/>
    </source>
</evidence>
<dbReference type="GO" id="GO:0000155">
    <property type="term" value="F:phosphorelay sensor kinase activity"/>
    <property type="evidence" value="ECO:0007669"/>
    <property type="project" value="InterPro"/>
</dbReference>
<dbReference type="InterPro" id="IPR011712">
    <property type="entry name" value="Sig_transdc_His_kin_sub3_dim/P"/>
</dbReference>
<feature type="coiled-coil region" evidence="9">
    <location>
        <begin position="162"/>
        <end position="189"/>
    </location>
</feature>
<dbReference type="EMBL" id="VFQC01000001">
    <property type="protein sequence ID" value="TQN31848.1"/>
    <property type="molecule type" value="Genomic_DNA"/>
</dbReference>
<evidence type="ECO:0000256" key="7">
    <source>
        <dbReference type="ARBA" id="ARBA00022840"/>
    </source>
</evidence>